<dbReference type="GO" id="GO:0005886">
    <property type="term" value="C:plasma membrane"/>
    <property type="evidence" value="ECO:0007669"/>
    <property type="project" value="UniProtKB-SubCell"/>
</dbReference>
<keyword evidence="7" id="KW-0325">Glycoprotein</keyword>
<dbReference type="EMBL" id="KX698670">
    <property type="protein sequence ID" value="APD72626.1"/>
    <property type="molecule type" value="Genomic_DNA"/>
</dbReference>
<dbReference type="SUPFAM" id="SSF118251">
    <property type="entry name" value="Variant surface glycoprotein MITAT 1.2, VSG 221, C-terminal domain"/>
    <property type="match status" value="1"/>
</dbReference>
<dbReference type="Pfam" id="PF13206">
    <property type="entry name" value="VSG_B"/>
    <property type="match status" value="1"/>
</dbReference>
<feature type="domain" description="Trypanosome variant surface glycoprotein B-type N-terminal" evidence="12">
    <location>
        <begin position="22"/>
        <end position="373"/>
    </location>
</feature>
<keyword evidence="5 10" id="KW-0732">Signal</keyword>
<dbReference type="InterPro" id="IPR019609">
    <property type="entry name" value="Variant_surf_glycoprt_trypan_C"/>
</dbReference>
<accession>A0A1J0R467</accession>
<organism evidence="13">
    <name type="scientific">Trypanosoma brucei</name>
    <dbReference type="NCBI Taxonomy" id="5691"/>
    <lineage>
        <taxon>Eukaryota</taxon>
        <taxon>Discoba</taxon>
        <taxon>Euglenozoa</taxon>
        <taxon>Kinetoplastea</taxon>
        <taxon>Metakinetoplastina</taxon>
        <taxon>Trypanosomatida</taxon>
        <taxon>Trypanosomatidae</taxon>
        <taxon>Trypanosoma</taxon>
    </lineage>
</organism>
<proteinExistence type="predicted"/>
<dbReference type="Pfam" id="PF10659">
    <property type="entry name" value="Trypan_glycop_C"/>
    <property type="match status" value="1"/>
</dbReference>
<keyword evidence="6" id="KW-0472">Membrane</keyword>
<comment type="subcellular location">
    <subcellularLocation>
        <location evidence="2">Cell membrane</location>
        <topology evidence="2">Lipid-anchor</topology>
        <topology evidence="2">GPI-anchor</topology>
    </subcellularLocation>
</comment>
<evidence type="ECO:0000313" key="13">
    <source>
        <dbReference type="EMBL" id="APD72626.1"/>
    </source>
</evidence>
<evidence type="ECO:0000256" key="3">
    <source>
        <dbReference type="ARBA" id="ARBA00022475"/>
    </source>
</evidence>
<evidence type="ECO:0000256" key="2">
    <source>
        <dbReference type="ARBA" id="ARBA00004609"/>
    </source>
</evidence>
<feature type="signal peptide" evidence="10">
    <location>
        <begin position="1"/>
        <end position="23"/>
    </location>
</feature>
<keyword evidence="9" id="KW-0175">Coiled coil</keyword>
<dbReference type="GO" id="GO:0098552">
    <property type="term" value="C:side of membrane"/>
    <property type="evidence" value="ECO:0007669"/>
    <property type="project" value="UniProtKB-KW"/>
</dbReference>
<evidence type="ECO:0000256" key="1">
    <source>
        <dbReference type="ARBA" id="ARBA00002523"/>
    </source>
</evidence>
<evidence type="ECO:0000256" key="9">
    <source>
        <dbReference type="SAM" id="Coils"/>
    </source>
</evidence>
<evidence type="ECO:0000256" key="6">
    <source>
        <dbReference type="ARBA" id="ARBA00023136"/>
    </source>
</evidence>
<dbReference type="VEuPathDB" id="TriTrypDB:Tb427_000720000"/>
<dbReference type="InterPro" id="IPR025932">
    <property type="entry name" value="Trypano_VSG_B_N_dom"/>
</dbReference>
<sequence>MTTRISYLLLIAALGGLKRDGRAATAAAGDNAAPFRIFCDVLKAAQTPIPTYQPKVDYSNIKTDAEALNMSLHHNAEIGELTAEGVTQASNLKEGGPAAQLVKNGDFKTLQTMAQAAKKLQESTLYGKTTTKPHNTALIVQIVNTIRAIKETADALQTKVNQAKTDSVQQHLFSAIYGGKTADDSIKLAPGAPVNNRGTSCGKGGSDNDKSRAGTSLKHDVMCLCAKGNAGASGQACSSKPELSIDGSGDKDLAEDWKKLKGYCRPSANATELTAATLASAAAGARTAIATSIGSNSRYTHFLGKVNGNGDGGCDATTVDDSNKGACIYYGRGTGGNLHYQIEWATQLTEAATALSKAEKAATAAELLENKLKQLNETVATLAMAAALPPTANTQGSNAPQLKETPTKSAEELCNAKNADAKACNATKGCHYDASKTEGPRCTLQPEVKAQLEKANQETGGADGKIDCKKHDNKKDCEAENEGLAANAPRKCGWIDYVDGTGKLPKPECRSSSFLVNKKFALSVVSAAFVALLF</sequence>
<reference evidence="13" key="1">
    <citation type="submission" date="2016-08" db="EMBL/GenBank/DDBJ databases">
        <title>VSG repertoire of Trypanosoma brucei EATRO 1125.</title>
        <authorList>
            <person name="Cross G.A."/>
        </authorList>
    </citation>
    <scope>NUCLEOTIDE SEQUENCE</scope>
    <source>
        <strain evidence="13">EATRO 1125</strain>
    </source>
</reference>
<evidence type="ECO:0000256" key="5">
    <source>
        <dbReference type="ARBA" id="ARBA00022729"/>
    </source>
</evidence>
<feature type="domain" description="Trypanosome variant surface glycoprotein C-terminal" evidence="11">
    <location>
        <begin position="414"/>
        <end position="533"/>
    </location>
</feature>
<dbReference type="VEuPathDB" id="TriTrypDB:Tb927.3.150"/>
<evidence type="ECO:0000256" key="7">
    <source>
        <dbReference type="ARBA" id="ARBA00023180"/>
    </source>
</evidence>
<evidence type="ECO:0000259" key="12">
    <source>
        <dbReference type="Pfam" id="PF13206"/>
    </source>
</evidence>
<evidence type="ECO:0000256" key="4">
    <source>
        <dbReference type="ARBA" id="ARBA00022622"/>
    </source>
</evidence>
<evidence type="ECO:0000256" key="8">
    <source>
        <dbReference type="ARBA" id="ARBA00023288"/>
    </source>
</evidence>
<keyword evidence="3" id="KW-1003">Cell membrane</keyword>
<comment type="function">
    <text evidence="1">VSG forms a coat on the surface of the parasite. The trypanosome evades the immune response of the host by expressing a series of antigenically distinct VSGs from an estimated 1000 VSG genes.</text>
</comment>
<evidence type="ECO:0000256" key="10">
    <source>
        <dbReference type="SAM" id="SignalP"/>
    </source>
</evidence>
<protein>
    <submittedName>
        <fullName evidence="13">Variant surface glycoprotein 1125.122</fullName>
    </submittedName>
</protein>
<dbReference type="InterPro" id="IPR027446">
    <property type="entry name" value="VSG_C_dom_sf"/>
</dbReference>
<keyword evidence="8" id="KW-0449">Lipoprotein</keyword>
<name>A0A1J0R467_9TRYP</name>
<keyword evidence="4" id="KW-0336">GPI-anchor</keyword>
<dbReference type="AlphaFoldDB" id="A0A1J0R467"/>
<evidence type="ECO:0000259" key="11">
    <source>
        <dbReference type="Pfam" id="PF10659"/>
    </source>
</evidence>
<feature type="chain" id="PRO_5012430137" evidence="10">
    <location>
        <begin position="24"/>
        <end position="534"/>
    </location>
</feature>
<feature type="coiled-coil region" evidence="9">
    <location>
        <begin position="358"/>
        <end position="385"/>
    </location>
</feature>